<name>A0A284R2C8_ARMOS</name>
<feature type="compositionally biased region" description="Basic residues" evidence="1">
    <location>
        <begin position="214"/>
        <end position="226"/>
    </location>
</feature>
<reference evidence="3" key="1">
    <citation type="journal article" date="2017" name="Nat. Ecol. Evol.">
        <title>Genome expansion and lineage-specific genetic innovations in the forest pathogenic fungi Armillaria.</title>
        <authorList>
            <person name="Sipos G."/>
            <person name="Prasanna A.N."/>
            <person name="Walter M.C."/>
            <person name="O'Connor E."/>
            <person name="Balint B."/>
            <person name="Krizsan K."/>
            <person name="Kiss B."/>
            <person name="Hess J."/>
            <person name="Varga T."/>
            <person name="Slot J."/>
            <person name="Riley R."/>
            <person name="Boka B."/>
            <person name="Rigling D."/>
            <person name="Barry K."/>
            <person name="Lee J."/>
            <person name="Mihaltcheva S."/>
            <person name="LaButti K."/>
            <person name="Lipzen A."/>
            <person name="Waldron R."/>
            <person name="Moloney N.M."/>
            <person name="Sperisen C."/>
            <person name="Kredics L."/>
            <person name="Vagvoelgyi C."/>
            <person name="Patrignani A."/>
            <person name="Fitzpatrick D."/>
            <person name="Nagy I."/>
            <person name="Doyle S."/>
            <person name="Anderson J.B."/>
            <person name="Grigoriev I.V."/>
            <person name="Gueldener U."/>
            <person name="Muensterkoetter M."/>
            <person name="Nagy L.G."/>
        </authorList>
    </citation>
    <scope>NUCLEOTIDE SEQUENCE [LARGE SCALE GENOMIC DNA]</scope>
    <source>
        <strain evidence="3">C18/9</strain>
    </source>
</reference>
<feature type="region of interest" description="Disordered" evidence="1">
    <location>
        <begin position="147"/>
        <end position="226"/>
    </location>
</feature>
<evidence type="ECO:0000313" key="2">
    <source>
        <dbReference type="EMBL" id="SJL02881.1"/>
    </source>
</evidence>
<accession>A0A284R2C8</accession>
<proteinExistence type="predicted"/>
<evidence type="ECO:0000256" key="1">
    <source>
        <dbReference type="SAM" id="MobiDB-lite"/>
    </source>
</evidence>
<keyword evidence="3" id="KW-1185">Reference proteome</keyword>
<dbReference type="Proteomes" id="UP000219338">
    <property type="component" value="Unassembled WGS sequence"/>
</dbReference>
<evidence type="ECO:0000313" key="3">
    <source>
        <dbReference type="Proteomes" id="UP000219338"/>
    </source>
</evidence>
<feature type="compositionally biased region" description="Basic and acidic residues" evidence="1">
    <location>
        <begin position="147"/>
        <end position="171"/>
    </location>
</feature>
<dbReference type="OrthoDB" id="3044630at2759"/>
<gene>
    <name evidence="2" type="ORF">ARMOST_06222</name>
</gene>
<organism evidence="2 3">
    <name type="scientific">Armillaria ostoyae</name>
    <name type="common">Armillaria root rot fungus</name>
    <dbReference type="NCBI Taxonomy" id="47428"/>
    <lineage>
        <taxon>Eukaryota</taxon>
        <taxon>Fungi</taxon>
        <taxon>Dikarya</taxon>
        <taxon>Basidiomycota</taxon>
        <taxon>Agaricomycotina</taxon>
        <taxon>Agaricomycetes</taxon>
        <taxon>Agaricomycetidae</taxon>
        <taxon>Agaricales</taxon>
        <taxon>Marasmiineae</taxon>
        <taxon>Physalacriaceae</taxon>
        <taxon>Armillaria</taxon>
    </lineage>
</organism>
<sequence length="226" mass="25307">MSPTDVNLRELMAAHITAKNAAQSRGLGDTMKPDSWLWGALKPEGLAESVEDEWITEKVELLEEERQRVEVSHRKTAEAWTQIAKTSDVKTGAAAYAFKVADIHTKLADHCVREWEKALKKVVENQEEDQCMRERDDQLAQEEEAKIRREEMMLSNPDDDKSRNVDKDTSNNDRNASADATHASSPRKHKRLLSRGSPSPSPHGNAQDGGVSHAHGHGRQKRKGEA</sequence>
<protein>
    <submittedName>
        <fullName evidence="2">Uncharacterized protein</fullName>
    </submittedName>
</protein>
<dbReference type="EMBL" id="FUEG01000004">
    <property type="protein sequence ID" value="SJL02881.1"/>
    <property type="molecule type" value="Genomic_DNA"/>
</dbReference>
<dbReference type="AlphaFoldDB" id="A0A284R2C8"/>